<proteinExistence type="predicted"/>
<evidence type="ECO:0000313" key="1">
    <source>
        <dbReference type="EMBL" id="KAF9448975.1"/>
    </source>
</evidence>
<reference evidence="1" key="1">
    <citation type="submission" date="2020-11" db="EMBL/GenBank/DDBJ databases">
        <authorList>
            <consortium name="DOE Joint Genome Institute"/>
            <person name="Ahrendt S."/>
            <person name="Riley R."/>
            <person name="Andreopoulos W."/>
            <person name="Labutti K."/>
            <person name="Pangilinan J."/>
            <person name="Ruiz-Duenas F.J."/>
            <person name="Barrasa J.M."/>
            <person name="Sanchez-Garcia M."/>
            <person name="Camarero S."/>
            <person name="Miyauchi S."/>
            <person name="Serrano A."/>
            <person name="Linde D."/>
            <person name="Babiker R."/>
            <person name="Drula E."/>
            <person name="Ayuso-Fernandez I."/>
            <person name="Pacheco R."/>
            <person name="Padilla G."/>
            <person name="Ferreira P."/>
            <person name="Barriuso J."/>
            <person name="Kellner H."/>
            <person name="Castanera R."/>
            <person name="Alfaro M."/>
            <person name="Ramirez L."/>
            <person name="Pisabarro A.G."/>
            <person name="Kuo A."/>
            <person name="Tritt A."/>
            <person name="Lipzen A."/>
            <person name="He G."/>
            <person name="Yan M."/>
            <person name="Ng V."/>
            <person name="Cullen D."/>
            <person name="Martin F."/>
            <person name="Rosso M.-N."/>
            <person name="Henrissat B."/>
            <person name="Hibbett D."/>
            <person name="Martinez A.T."/>
            <person name="Grigoriev I.V."/>
        </authorList>
    </citation>
    <scope>NUCLEOTIDE SEQUENCE</scope>
    <source>
        <strain evidence="1">MF-IS2</strain>
    </source>
</reference>
<name>A0A9P6C4N9_9AGAR</name>
<gene>
    <name evidence="1" type="ORF">P691DRAFT_813305</name>
</gene>
<dbReference type="AlphaFoldDB" id="A0A9P6C4N9"/>
<protein>
    <submittedName>
        <fullName evidence="1">Uncharacterized protein</fullName>
    </submittedName>
</protein>
<accession>A0A9P6C4N9</accession>
<keyword evidence="2" id="KW-1185">Reference proteome</keyword>
<comment type="caution">
    <text evidence="1">The sequence shown here is derived from an EMBL/GenBank/DDBJ whole genome shotgun (WGS) entry which is preliminary data.</text>
</comment>
<dbReference type="Proteomes" id="UP000807342">
    <property type="component" value="Unassembled WGS sequence"/>
</dbReference>
<sequence>MVQPIWKYSGTNFASTIPSFSFDGAAHRLVIQDKDNIVGISIPSSFDNKPCVVFRMQMDLHRHRSVGLYKGCTLFDDMRNVRFGYGWQGDAGANFVHGEDDSQCLTPKIFFDEETGRCISEKGLCIRVVDFLSCEK</sequence>
<organism evidence="1 2">
    <name type="scientific">Macrolepiota fuliginosa MF-IS2</name>
    <dbReference type="NCBI Taxonomy" id="1400762"/>
    <lineage>
        <taxon>Eukaryota</taxon>
        <taxon>Fungi</taxon>
        <taxon>Dikarya</taxon>
        <taxon>Basidiomycota</taxon>
        <taxon>Agaricomycotina</taxon>
        <taxon>Agaricomycetes</taxon>
        <taxon>Agaricomycetidae</taxon>
        <taxon>Agaricales</taxon>
        <taxon>Agaricineae</taxon>
        <taxon>Agaricaceae</taxon>
        <taxon>Macrolepiota</taxon>
    </lineage>
</organism>
<dbReference type="EMBL" id="MU151144">
    <property type="protein sequence ID" value="KAF9448975.1"/>
    <property type="molecule type" value="Genomic_DNA"/>
</dbReference>
<evidence type="ECO:0000313" key="2">
    <source>
        <dbReference type="Proteomes" id="UP000807342"/>
    </source>
</evidence>